<keyword evidence="5 7" id="KW-0472">Membrane</keyword>
<organism evidence="11 12">
    <name type="scientific">Actinia tenebrosa</name>
    <name type="common">Australian red waratah sea anemone</name>
    <dbReference type="NCBI Taxonomy" id="6105"/>
    <lineage>
        <taxon>Eukaryota</taxon>
        <taxon>Metazoa</taxon>
        <taxon>Cnidaria</taxon>
        <taxon>Anthozoa</taxon>
        <taxon>Hexacorallia</taxon>
        <taxon>Actiniaria</taxon>
        <taxon>Actiniidae</taxon>
        <taxon>Actinia</taxon>
    </lineage>
</organism>
<gene>
    <name evidence="12" type="primary">LOC116301432</name>
</gene>
<feature type="region of interest" description="Disordered" evidence="8">
    <location>
        <begin position="233"/>
        <end position="255"/>
    </location>
</feature>
<feature type="transmembrane region" description="Helical" evidence="9">
    <location>
        <begin position="201"/>
        <end position="223"/>
    </location>
</feature>
<feature type="transmembrane region" description="Helical" evidence="9">
    <location>
        <begin position="135"/>
        <end position="164"/>
    </location>
</feature>
<dbReference type="Pfam" id="PF01284">
    <property type="entry name" value="MARVEL"/>
    <property type="match status" value="1"/>
</dbReference>
<accession>A0A6P8IHP7</accession>
<evidence type="ECO:0000256" key="1">
    <source>
        <dbReference type="ARBA" id="ARBA00004141"/>
    </source>
</evidence>
<evidence type="ECO:0000256" key="7">
    <source>
        <dbReference type="PROSITE-ProRule" id="PRU00581"/>
    </source>
</evidence>
<keyword evidence="6" id="KW-0325">Glycoprotein</keyword>
<comment type="subcellular location">
    <subcellularLocation>
        <location evidence="1">Membrane</location>
        <topology evidence="1">Multi-pass membrane protein</topology>
    </subcellularLocation>
</comment>
<dbReference type="FunCoup" id="A0A6P8IHP7">
    <property type="interactions" value="965"/>
</dbReference>
<evidence type="ECO:0000256" key="2">
    <source>
        <dbReference type="ARBA" id="ARBA00006476"/>
    </source>
</evidence>
<evidence type="ECO:0000256" key="5">
    <source>
        <dbReference type="ARBA" id="ARBA00023136"/>
    </source>
</evidence>
<keyword evidence="4 9" id="KW-1133">Transmembrane helix</keyword>
<evidence type="ECO:0000256" key="9">
    <source>
        <dbReference type="SAM" id="Phobius"/>
    </source>
</evidence>
<evidence type="ECO:0000313" key="12">
    <source>
        <dbReference type="RefSeq" id="XP_031566347.1"/>
    </source>
</evidence>
<reference evidence="12" key="1">
    <citation type="submission" date="2025-08" db="UniProtKB">
        <authorList>
            <consortium name="RefSeq"/>
        </authorList>
    </citation>
    <scope>IDENTIFICATION</scope>
    <source>
        <tissue evidence="12">Tentacle</tissue>
    </source>
</reference>
<evidence type="ECO:0000256" key="4">
    <source>
        <dbReference type="ARBA" id="ARBA00022989"/>
    </source>
</evidence>
<evidence type="ECO:0000259" key="10">
    <source>
        <dbReference type="PROSITE" id="PS51225"/>
    </source>
</evidence>
<dbReference type="InterPro" id="IPR001285">
    <property type="entry name" value="Synaptophysin/porin"/>
</dbReference>
<dbReference type="PROSITE" id="PS51225">
    <property type="entry name" value="MARVEL"/>
    <property type="match status" value="1"/>
</dbReference>
<dbReference type="RefSeq" id="XP_031566347.1">
    <property type="nucleotide sequence ID" value="XM_031710487.1"/>
</dbReference>
<dbReference type="GO" id="GO:0016020">
    <property type="term" value="C:membrane"/>
    <property type="evidence" value="ECO:0007669"/>
    <property type="project" value="UniProtKB-SubCell"/>
</dbReference>
<comment type="similarity">
    <text evidence="2">Belongs to the synaptophysin/synaptobrevin family.</text>
</comment>
<sequence>MPSFNKNPNINILKEPRGFIKIIEVAIAIFAFSTTVGYHGHFDFSISCNKTVAVHTGADFSYSFNEISYYFSDNIKLPVCKNVSSLDVRTLPLNYKSESEYFVFVGVTCFLYAIGATLYYMFVENQDHDAASTDIGICNFVIVDFVITVVYVIFWFTASIAWAAGLDGLKDATSSGKTSLQYPACRSYNCNPSTGSTYGALNVSVVLGFLNFLVWCFNIWFLFKETPWHSPRNPTNIPGNDPDAVTQETPPASSI</sequence>
<keyword evidence="3 7" id="KW-0812">Transmembrane</keyword>
<dbReference type="PRINTS" id="PR00220">
    <property type="entry name" value="SYNAPTOPHYSN"/>
</dbReference>
<dbReference type="InParanoid" id="A0A6P8IHP7"/>
<keyword evidence="11" id="KW-1185">Reference proteome</keyword>
<evidence type="ECO:0000256" key="8">
    <source>
        <dbReference type="SAM" id="MobiDB-lite"/>
    </source>
</evidence>
<dbReference type="KEGG" id="aten:116301432"/>
<evidence type="ECO:0000313" key="11">
    <source>
        <dbReference type="Proteomes" id="UP000515163"/>
    </source>
</evidence>
<feature type="domain" description="MARVEL" evidence="10">
    <location>
        <begin position="12"/>
        <end position="227"/>
    </location>
</feature>
<dbReference type="InterPro" id="IPR008253">
    <property type="entry name" value="Marvel"/>
</dbReference>
<feature type="transmembrane region" description="Helical" evidence="9">
    <location>
        <begin position="101"/>
        <end position="123"/>
    </location>
</feature>
<dbReference type="PANTHER" id="PTHR10306">
    <property type="entry name" value="SYNAPTOPHYSIN"/>
    <property type="match status" value="1"/>
</dbReference>
<feature type="compositionally biased region" description="Polar residues" evidence="8">
    <location>
        <begin position="246"/>
        <end position="255"/>
    </location>
</feature>
<feature type="transmembrane region" description="Helical" evidence="9">
    <location>
        <begin position="20"/>
        <end position="40"/>
    </location>
</feature>
<proteinExistence type="inferred from homology"/>
<dbReference type="OrthoDB" id="10006326at2759"/>
<evidence type="ECO:0000256" key="6">
    <source>
        <dbReference type="ARBA" id="ARBA00023180"/>
    </source>
</evidence>
<dbReference type="Proteomes" id="UP000515163">
    <property type="component" value="Unplaced"/>
</dbReference>
<dbReference type="AlphaFoldDB" id="A0A6P8IHP7"/>
<dbReference type="GeneID" id="116301432"/>
<name>A0A6P8IHP7_ACTTE</name>
<protein>
    <submittedName>
        <fullName evidence="12">Synaptophysin-like</fullName>
    </submittedName>
</protein>
<evidence type="ECO:0000256" key="3">
    <source>
        <dbReference type="ARBA" id="ARBA00022692"/>
    </source>
</evidence>
<dbReference type="PANTHER" id="PTHR10306:SF17">
    <property type="entry name" value="MARVEL DOMAIN-CONTAINING PROTEIN"/>
    <property type="match status" value="1"/>
</dbReference>
<dbReference type="GO" id="GO:0008021">
    <property type="term" value="C:synaptic vesicle"/>
    <property type="evidence" value="ECO:0007669"/>
    <property type="project" value="InterPro"/>
</dbReference>